<evidence type="ECO:0000259" key="9">
    <source>
        <dbReference type="PROSITE" id="PS50002"/>
    </source>
</evidence>
<feature type="compositionally biased region" description="Low complexity" evidence="8">
    <location>
        <begin position="436"/>
        <end position="449"/>
    </location>
</feature>
<dbReference type="SUPFAM" id="SSF50044">
    <property type="entry name" value="SH3-domain"/>
    <property type="match status" value="2"/>
</dbReference>
<feature type="region of interest" description="Disordered" evidence="8">
    <location>
        <begin position="411"/>
        <end position="449"/>
    </location>
</feature>
<dbReference type="Pfam" id="PF00018">
    <property type="entry name" value="SH3_1"/>
    <property type="match status" value="1"/>
</dbReference>
<dbReference type="PROSITE" id="PS51741">
    <property type="entry name" value="F_BAR"/>
    <property type="match status" value="1"/>
</dbReference>
<dbReference type="Pfam" id="PF14604">
    <property type="entry name" value="SH3_9"/>
    <property type="match status" value="1"/>
</dbReference>
<gene>
    <name evidence="11" type="ORF">HYPBUDRAFT_139303</name>
</gene>
<dbReference type="FunFam" id="1.20.1270.60:FF:000060">
    <property type="entry name" value="Actin polymerization protein Bzz1"/>
    <property type="match status" value="1"/>
</dbReference>
<accession>A0A1E4RI93</accession>
<feature type="compositionally biased region" description="Basic and acidic residues" evidence="8">
    <location>
        <begin position="168"/>
        <end position="186"/>
    </location>
</feature>
<dbReference type="PANTHER" id="PTHR15735">
    <property type="entry name" value="FCH AND DOUBLE SH3 DOMAINS PROTEIN"/>
    <property type="match status" value="1"/>
</dbReference>
<dbReference type="EMBL" id="KV454541">
    <property type="protein sequence ID" value="ODV66998.1"/>
    <property type="molecule type" value="Genomic_DNA"/>
</dbReference>
<dbReference type="InterPro" id="IPR031160">
    <property type="entry name" value="F_BAR_dom"/>
</dbReference>
<dbReference type="InterPro" id="IPR036028">
    <property type="entry name" value="SH3-like_dom_sf"/>
</dbReference>
<dbReference type="InterPro" id="IPR001060">
    <property type="entry name" value="FCH_dom"/>
</dbReference>
<dbReference type="GO" id="GO:0030833">
    <property type="term" value="P:regulation of actin filament polymerization"/>
    <property type="evidence" value="ECO:0007669"/>
    <property type="project" value="TreeGrafter"/>
</dbReference>
<dbReference type="GO" id="GO:0008047">
    <property type="term" value="F:enzyme activator activity"/>
    <property type="evidence" value="ECO:0007669"/>
    <property type="project" value="EnsemblFungi"/>
</dbReference>
<dbReference type="OrthoDB" id="8783038at2759"/>
<dbReference type="CDD" id="cd11778">
    <property type="entry name" value="SH3_Bzz1_2"/>
    <property type="match status" value="1"/>
</dbReference>
<keyword evidence="1 6" id="KW-0728">SH3 domain</keyword>
<name>A0A1E4RI93_9ASCO</name>
<dbReference type="CDD" id="cd11912">
    <property type="entry name" value="SH3_Bzz1_1"/>
    <property type="match status" value="1"/>
</dbReference>
<evidence type="ECO:0000256" key="4">
    <source>
        <dbReference type="ARBA" id="ARBA00061387"/>
    </source>
</evidence>
<evidence type="ECO:0000313" key="11">
    <source>
        <dbReference type="EMBL" id="ODV66998.1"/>
    </source>
</evidence>
<feature type="domain" description="F-BAR" evidence="10">
    <location>
        <begin position="4"/>
        <end position="272"/>
    </location>
</feature>
<dbReference type="PROSITE" id="PS50002">
    <property type="entry name" value="SH3"/>
    <property type="match status" value="2"/>
</dbReference>
<dbReference type="PRINTS" id="PR00452">
    <property type="entry name" value="SH3DOMAIN"/>
</dbReference>
<dbReference type="GO" id="GO:0030479">
    <property type="term" value="C:actin cortical patch"/>
    <property type="evidence" value="ECO:0007669"/>
    <property type="project" value="EnsemblFungi"/>
</dbReference>
<dbReference type="InterPro" id="IPR001452">
    <property type="entry name" value="SH3_domain"/>
</dbReference>
<keyword evidence="2 7" id="KW-0175">Coiled coil</keyword>
<proteinExistence type="inferred from homology"/>
<dbReference type="SMART" id="SM00055">
    <property type="entry name" value="FCH"/>
    <property type="match status" value="1"/>
</dbReference>
<comment type="similarity">
    <text evidence="4">Belongs to the BZZ1 family.</text>
</comment>
<keyword evidence="12" id="KW-1185">Reference proteome</keyword>
<feature type="domain" description="SH3" evidence="9">
    <location>
        <begin position="555"/>
        <end position="614"/>
    </location>
</feature>
<reference evidence="12" key="1">
    <citation type="submission" date="2016-05" db="EMBL/GenBank/DDBJ databases">
        <title>Comparative genomics of biotechnologically important yeasts.</title>
        <authorList>
            <consortium name="DOE Joint Genome Institute"/>
            <person name="Riley R."/>
            <person name="Haridas S."/>
            <person name="Wolfe K.H."/>
            <person name="Lopes M.R."/>
            <person name="Hittinger C.T."/>
            <person name="Goker M."/>
            <person name="Salamov A."/>
            <person name="Wisecaver J."/>
            <person name="Long T.M."/>
            <person name="Aerts A.L."/>
            <person name="Barry K."/>
            <person name="Choi C."/>
            <person name="Clum A."/>
            <person name="Coughlan A.Y."/>
            <person name="Deshpande S."/>
            <person name="Douglass A.P."/>
            <person name="Hanson S.J."/>
            <person name="Klenk H.-P."/>
            <person name="Labutti K."/>
            <person name="Lapidus A."/>
            <person name="Lindquist E."/>
            <person name="Lipzen A."/>
            <person name="Meier-Kolthoff J.P."/>
            <person name="Ohm R.A."/>
            <person name="Otillar R.P."/>
            <person name="Pangilinan J."/>
            <person name="Peng Y."/>
            <person name="Rokas A."/>
            <person name="Rosa C.A."/>
            <person name="Scheuner C."/>
            <person name="Sibirny A.A."/>
            <person name="Slot J.C."/>
            <person name="Stielow J.B."/>
            <person name="Sun H."/>
            <person name="Kurtzman C.P."/>
            <person name="Blackwell M."/>
            <person name="Grigoriev I.V."/>
            <person name="Jeffries T.W."/>
        </authorList>
    </citation>
    <scope>NUCLEOTIDE SEQUENCE [LARGE SCALE GENOMIC DNA]</scope>
    <source>
        <strain evidence="12">NRRL Y-1933</strain>
    </source>
</reference>
<feature type="region of interest" description="Disordered" evidence="8">
    <location>
        <begin position="165"/>
        <end position="186"/>
    </location>
</feature>
<dbReference type="Pfam" id="PF00611">
    <property type="entry name" value="FCH"/>
    <property type="match status" value="1"/>
</dbReference>
<evidence type="ECO:0000256" key="6">
    <source>
        <dbReference type="PROSITE-ProRule" id="PRU00192"/>
    </source>
</evidence>
<dbReference type="STRING" id="984485.A0A1E4RI93"/>
<dbReference type="GO" id="GO:0045010">
    <property type="term" value="P:actin nucleation"/>
    <property type="evidence" value="ECO:0007669"/>
    <property type="project" value="EnsemblFungi"/>
</dbReference>
<evidence type="ECO:0000256" key="5">
    <source>
        <dbReference type="ARBA" id="ARBA00074946"/>
    </source>
</evidence>
<dbReference type="GO" id="GO:0005886">
    <property type="term" value="C:plasma membrane"/>
    <property type="evidence" value="ECO:0007669"/>
    <property type="project" value="EnsemblFungi"/>
</dbReference>
<dbReference type="SMART" id="SM00326">
    <property type="entry name" value="SH3"/>
    <property type="match status" value="2"/>
</dbReference>
<protein>
    <recommendedName>
        <fullName evidence="5">Protein BZZ1</fullName>
    </recommendedName>
</protein>
<evidence type="ECO:0000256" key="8">
    <source>
        <dbReference type="SAM" id="MobiDB-lite"/>
    </source>
</evidence>
<evidence type="ECO:0000256" key="1">
    <source>
        <dbReference type="ARBA" id="ARBA00022443"/>
    </source>
</evidence>
<dbReference type="GO" id="GO:0005543">
    <property type="term" value="F:phospholipid binding"/>
    <property type="evidence" value="ECO:0007669"/>
    <property type="project" value="EnsemblFungi"/>
</dbReference>
<dbReference type="RefSeq" id="XP_020076065.1">
    <property type="nucleotide sequence ID" value="XM_020219699.1"/>
</dbReference>
<dbReference type="GO" id="GO:0009651">
    <property type="term" value="P:response to salt stress"/>
    <property type="evidence" value="ECO:0007669"/>
    <property type="project" value="EnsemblFungi"/>
</dbReference>
<organism evidence="11 12">
    <name type="scientific">Hyphopichia burtonii NRRL Y-1933</name>
    <dbReference type="NCBI Taxonomy" id="984485"/>
    <lineage>
        <taxon>Eukaryota</taxon>
        <taxon>Fungi</taxon>
        <taxon>Dikarya</taxon>
        <taxon>Ascomycota</taxon>
        <taxon>Saccharomycotina</taxon>
        <taxon>Pichiomycetes</taxon>
        <taxon>Debaryomycetaceae</taxon>
        <taxon>Hyphopichia</taxon>
    </lineage>
</organism>
<dbReference type="Gene3D" id="1.20.1270.60">
    <property type="entry name" value="Arfaptin homology (AH) domain/BAR domain"/>
    <property type="match status" value="1"/>
</dbReference>
<dbReference type="GO" id="GO:0006897">
    <property type="term" value="P:endocytosis"/>
    <property type="evidence" value="ECO:0007669"/>
    <property type="project" value="EnsemblFungi"/>
</dbReference>
<sequence>MSLEEISIGNELKDSFKPTSKWINNGINWLGDIEEFYRERASIEKEYANKLKDLTKRHFEKKAKNSSHLSVGDEPQITPGSLESASVVLWNEVLTQTEAIAEEKIAFNKEINSKIAENLVSLKGKSSRISKHIETINEFLKSEKTAVEEEVNKSKKAYDNLCQSTENARQKNEKSPGEKHQRKLEEKTIDMNVGKNEYLIKINIANRLKDKYYYQDVPEILDYYQELNESRVAVLNKLLKNASIIERNSNDRIKEKLHLIDSTIDQNNPKLDIAMFIKHNTIDWKEPADFYYIPCDIWHDDESLITKEPELTTLKKELSTSLTNHQRLEDLCLASKQKLEELTNERKQDTANITLKFDTKLDDSLTILNRFMKDDSMRLRNEVQIEVIQNFAGDKDLRYVEPAKQKKSKLGFLKSKKSATPTQGNVVPTDDDNHSLKSAASHATSASHSGLFNLRRNRAQSNASSTISNGGGNQGKALYPYQASGADEASINAGDVFDIVDEDDGSGWTMIHSANGQEGLVPTSYIENIPHISTDDTGGSYKKKGPSVAPKRGAKRVQYVEALYDYNADGDDELSIKAGDKIVLIQDDTDGSGWTEGEIDGQRGLFPTSYTRKI</sequence>
<comment type="function">
    <text evidence="3">Plays a role in endocytosis and trafficking to the vacuole. Functions with type I myosins to restore polarity of the actin cytoskeleton after NaCl stress.</text>
</comment>
<dbReference type="PANTHER" id="PTHR15735:SF21">
    <property type="entry name" value="PROTEIN NERVOUS WRECK"/>
    <property type="match status" value="1"/>
</dbReference>
<dbReference type="FunFam" id="2.30.30.40:FF:000271">
    <property type="entry name" value="Protein BZZ1"/>
    <property type="match status" value="1"/>
</dbReference>
<dbReference type="InterPro" id="IPR027267">
    <property type="entry name" value="AH/BAR_dom_sf"/>
</dbReference>
<evidence type="ECO:0000259" key="10">
    <source>
        <dbReference type="PROSITE" id="PS51741"/>
    </source>
</evidence>
<dbReference type="Proteomes" id="UP000095085">
    <property type="component" value="Unassembled WGS sequence"/>
</dbReference>
<evidence type="ECO:0000256" key="2">
    <source>
        <dbReference type="ARBA" id="ARBA00023054"/>
    </source>
</evidence>
<dbReference type="Gene3D" id="2.30.30.40">
    <property type="entry name" value="SH3 Domains"/>
    <property type="match status" value="2"/>
</dbReference>
<feature type="domain" description="SH3" evidence="9">
    <location>
        <begin position="470"/>
        <end position="531"/>
    </location>
</feature>
<evidence type="ECO:0000256" key="3">
    <source>
        <dbReference type="ARBA" id="ARBA00054085"/>
    </source>
</evidence>
<dbReference type="SUPFAM" id="SSF103657">
    <property type="entry name" value="BAR/IMD domain-like"/>
    <property type="match status" value="1"/>
</dbReference>
<dbReference type="GeneID" id="30994249"/>
<evidence type="ECO:0000256" key="7">
    <source>
        <dbReference type="PROSITE-ProRule" id="PRU01077"/>
    </source>
</evidence>
<dbReference type="InterPro" id="IPR035459">
    <property type="entry name" value="Bzz1_SH3_1"/>
</dbReference>
<dbReference type="AlphaFoldDB" id="A0A1E4RI93"/>
<evidence type="ECO:0000313" key="12">
    <source>
        <dbReference type="Proteomes" id="UP000095085"/>
    </source>
</evidence>